<dbReference type="Proteomes" id="UP000198393">
    <property type="component" value="Unassembled WGS sequence"/>
</dbReference>
<evidence type="ECO:0000313" key="1">
    <source>
        <dbReference type="EMBL" id="SNS76922.1"/>
    </source>
</evidence>
<sequence length="127" mass="15401">MKKVFLTLLIIGSATFAYTQKLSKIEEVLQSKQKWTAMDVKSNRPYFEIGETFTIRIDRKFYHNRNNYAKLGGDWSLDGKRLILTYDSFTEERRRIPYVYKIKKWGKNGFRLTYRNKYNKKEKVYFK</sequence>
<organism evidence="1 2">
    <name type="scientific">Ekhidna lutea</name>
    <dbReference type="NCBI Taxonomy" id="447679"/>
    <lineage>
        <taxon>Bacteria</taxon>
        <taxon>Pseudomonadati</taxon>
        <taxon>Bacteroidota</taxon>
        <taxon>Cytophagia</taxon>
        <taxon>Cytophagales</taxon>
        <taxon>Reichenbachiellaceae</taxon>
        <taxon>Ekhidna</taxon>
    </lineage>
</organism>
<evidence type="ECO:0000313" key="2">
    <source>
        <dbReference type="Proteomes" id="UP000198393"/>
    </source>
</evidence>
<dbReference type="OrthoDB" id="739506at2"/>
<accession>A0A239H6R5</accession>
<proteinExistence type="predicted"/>
<keyword evidence="2" id="KW-1185">Reference proteome</keyword>
<gene>
    <name evidence="1" type="ORF">SAMN05421640_1163</name>
</gene>
<dbReference type="AlphaFoldDB" id="A0A239H6R5"/>
<name>A0A239H6R5_EKHLU</name>
<dbReference type="RefSeq" id="WP_089355920.1">
    <property type="nucleotide sequence ID" value="NZ_FZPD01000002.1"/>
</dbReference>
<reference evidence="1 2" key="1">
    <citation type="submission" date="2017-06" db="EMBL/GenBank/DDBJ databases">
        <authorList>
            <person name="Kim H.J."/>
            <person name="Triplett B.A."/>
        </authorList>
    </citation>
    <scope>NUCLEOTIDE SEQUENCE [LARGE SCALE GENOMIC DNA]</scope>
    <source>
        <strain evidence="1 2">DSM 19307</strain>
    </source>
</reference>
<protein>
    <submittedName>
        <fullName evidence="1">Uncharacterized protein</fullName>
    </submittedName>
</protein>
<dbReference type="EMBL" id="FZPD01000002">
    <property type="protein sequence ID" value="SNS76922.1"/>
    <property type="molecule type" value="Genomic_DNA"/>
</dbReference>